<feature type="transmembrane region" description="Helical" evidence="1">
    <location>
        <begin position="47"/>
        <end position="68"/>
    </location>
</feature>
<sequence>MSKALRDDLLNRRFIFRCATTLFAWIGVVSAAGQVLDWAFHFSKHGWWSPVVITIAGLGLPVAIWYAWPRPIEETYDTPATRIRVVKGDILDFGTEHIVIPTCDTFDTLPPNIIAPTSLQAQALSRIYDHDVARLDADLDAALAATVPVGTITKVGKTSRYELGTVATISHPNRKLYFLAITTMDANNNVQGTPDGLWISLNRLWEEIGRSSNGRTVCMPVIGGGMSRMSSIVPTQDSLRFTVLSFMFASRRQRVCEELRIVVRPADYEKLDRLELQAFLTSLKPS</sequence>
<dbReference type="InterPro" id="IPR045535">
    <property type="entry name" value="ThsA_Macro"/>
</dbReference>
<feature type="domain" description="Thoeris protein ThsA Macro" evidence="2">
    <location>
        <begin position="83"/>
        <end position="264"/>
    </location>
</feature>
<keyword evidence="4" id="KW-1185">Reference proteome</keyword>
<dbReference type="Pfam" id="PF20016">
    <property type="entry name" value="ThsA_Macro"/>
    <property type="match status" value="1"/>
</dbReference>
<dbReference type="AlphaFoldDB" id="A0A1Y0CDD0"/>
<dbReference type="OrthoDB" id="3405809at2"/>
<proteinExistence type="predicted"/>
<keyword evidence="1" id="KW-0472">Membrane</keyword>
<dbReference type="KEGG" id="mdx:BTO20_36260"/>
<accession>A0A1Y0CDD0</accession>
<keyword evidence="1" id="KW-0812">Transmembrane</keyword>
<evidence type="ECO:0000256" key="1">
    <source>
        <dbReference type="SAM" id="Phobius"/>
    </source>
</evidence>
<evidence type="ECO:0000313" key="4">
    <source>
        <dbReference type="Proteomes" id="UP000195331"/>
    </source>
</evidence>
<evidence type="ECO:0000259" key="2">
    <source>
        <dbReference type="Pfam" id="PF20016"/>
    </source>
</evidence>
<gene>
    <name evidence="3" type="ORF">BTO20_36260</name>
</gene>
<reference evidence="3 4" key="1">
    <citation type="submission" date="2017-04" db="EMBL/GenBank/DDBJ databases">
        <title>Whole Genome Sequence of 1,4-Dioxane Degrading Bacterium Mycobacterium dioxanotrophicus PH-06.</title>
        <authorList>
            <person name="He Y."/>
        </authorList>
    </citation>
    <scope>NUCLEOTIDE SEQUENCE [LARGE SCALE GENOMIC DNA]</scope>
    <source>
        <strain evidence="3 4">PH-06</strain>
    </source>
</reference>
<keyword evidence="1" id="KW-1133">Transmembrane helix</keyword>
<dbReference type="EMBL" id="CP020809">
    <property type="protein sequence ID" value="ART73270.1"/>
    <property type="molecule type" value="Genomic_DNA"/>
</dbReference>
<dbReference type="RefSeq" id="WP_087081317.1">
    <property type="nucleotide sequence ID" value="NZ_CP020809.1"/>
</dbReference>
<dbReference type="Proteomes" id="UP000195331">
    <property type="component" value="Chromosome"/>
</dbReference>
<evidence type="ECO:0000313" key="3">
    <source>
        <dbReference type="EMBL" id="ART73270.1"/>
    </source>
</evidence>
<dbReference type="SUPFAM" id="SSF52949">
    <property type="entry name" value="Macro domain-like"/>
    <property type="match status" value="1"/>
</dbReference>
<dbReference type="InterPro" id="IPR043472">
    <property type="entry name" value="Macro_dom-like"/>
</dbReference>
<name>A0A1Y0CDD0_9MYCO</name>
<protein>
    <recommendedName>
        <fullName evidence="2">Thoeris protein ThsA Macro domain-containing protein</fullName>
    </recommendedName>
</protein>
<organism evidence="3 4">
    <name type="scientific">Mycobacterium dioxanotrophicus</name>
    <dbReference type="NCBI Taxonomy" id="482462"/>
    <lineage>
        <taxon>Bacteria</taxon>
        <taxon>Bacillati</taxon>
        <taxon>Actinomycetota</taxon>
        <taxon>Actinomycetes</taxon>
        <taxon>Mycobacteriales</taxon>
        <taxon>Mycobacteriaceae</taxon>
        <taxon>Mycobacterium</taxon>
    </lineage>
</organism>